<reference evidence="3" key="1">
    <citation type="journal article" date="2015" name="Genome Announc.">
        <title>Draft genome sequence of Talaromyces cellulolyticus strain Y-94, a source of lignocellulosic biomass-degrading enzymes.</title>
        <authorList>
            <person name="Fujii T."/>
            <person name="Koike H."/>
            <person name="Sawayama S."/>
            <person name="Yano S."/>
            <person name="Inoue H."/>
        </authorList>
    </citation>
    <scope>NUCLEOTIDE SEQUENCE [LARGE SCALE GENOMIC DNA]</scope>
    <source>
        <strain evidence="3">Y-94</strain>
    </source>
</reference>
<dbReference type="Proteomes" id="UP000053095">
    <property type="component" value="Unassembled WGS sequence"/>
</dbReference>
<feature type="coiled-coil region" evidence="1">
    <location>
        <begin position="115"/>
        <end position="156"/>
    </location>
</feature>
<evidence type="ECO:0000313" key="3">
    <source>
        <dbReference type="Proteomes" id="UP000053095"/>
    </source>
</evidence>
<sequence length="165" mass="19115">MAPIDLALEYLQSLDPEEKINYSQIAKKFGVDRSTLSRRHRQVNGSKEDQYYAQALLNKRKSAVLINLVNELAKIGVPVKNARLAEFAKALTGKEPGKNWASRWVKQHSDRLIPVQKREEDEEEDEKRIQALREENEQLKIKRDMLEAEIARLGDEESEDDEDEK</sequence>
<proteinExistence type="predicted"/>
<keyword evidence="3" id="KW-1185">Reference proteome</keyword>
<evidence type="ECO:0008006" key="4">
    <source>
        <dbReference type="Google" id="ProtNLM"/>
    </source>
</evidence>
<dbReference type="EMBL" id="DF933809">
    <property type="protein sequence ID" value="GAM33923.1"/>
    <property type="molecule type" value="Genomic_DNA"/>
</dbReference>
<organism evidence="2 3">
    <name type="scientific">Talaromyces pinophilus</name>
    <name type="common">Penicillium pinophilum</name>
    <dbReference type="NCBI Taxonomy" id="128442"/>
    <lineage>
        <taxon>Eukaryota</taxon>
        <taxon>Fungi</taxon>
        <taxon>Dikarya</taxon>
        <taxon>Ascomycota</taxon>
        <taxon>Pezizomycotina</taxon>
        <taxon>Eurotiomycetes</taxon>
        <taxon>Eurotiomycetidae</taxon>
        <taxon>Eurotiales</taxon>
        <taxon>Trichocomaceae</taxon>
        <taxon>Talaromyces</taxon>
        <taxon>Talaromyces sect. Talaromyces</taxon>
    </lineage>
</organism>
<dbReference type="AlphaFoldDB" id="A0A698XPW7"/>
<accession>A0A698XPW7</accession>
<protein>
    <recommendedName>
        <fullName evidence="4">HTH CENPB-type domain-containing protein</fullName>
    </recommendedName>
</protein>
<evidence type="ECO:0000256" key="1">
    <source>
        <dbReference type="SAM" id="Coils"/>
    </source>
</evidence>
<keyword evidence="1" id="KW-0175">Coiled coil</keyword>
<gene>
    <name evidence="2" type="ORF">TCE0_013r01178</name>
</gene>
<name>A0A698XPW7_TALPI</name>
<evidence type="ECO:0000313" key="2">
    <source>
        <dbReference type="EMBL" id="GAM33923.1"/>
    </source>
</evidence>